<name>A0A8I1EBR4_PSEPU</name>
<gene>
    <name evidence="1" type="ORF">JEU22_01615</name>
</gene>
<dbReference type="Proteomes" id="UP000637061">
    <property type="component" value="Unassembled WGS sequence"/>
</dbReference>
<organism evidence="1 2">
    <name type="scientific">Pseudomonas putida</name>
    <name type="common">Arthrobacter siderocapsulatus</name>
    <dbReference type="NCBI Taxonomy" id="303"/>
    <lineage>
        <taxon>Bacteria</taxon>
        <taxon>Pseudomonadati</taxon>
        <taxon>Pseudomonadota</taxon>
        <taxon>Gammaproteobacteria</taxon>
        <taxon>Pseudomonadales</taxon>
        <taxon>Pseudomonadaceae</taxon>
        <taxon>Pseudomonas</taxon>
    </lineage>
</organism>
<dbReference type="RefSeq" id="WP_198746209.1">
    <property type="nucleotide sequence ID" value="NZ_JAEHTE010000001.1"/>
</dbReference>
<comment type="caution">
    <text evidence="1">The sequence shown here is derived from an EMBL/GenBank/DDBJ whole genome shotgun (WGS) entry which is preliminary data.</text>
</comment>
<protein>
    <submittedName>
        <fullName evidence="1">Uncharacterized protein</fullName>
    </submittedName>
</protein>
<dbReference type="AlphaFoldDB" id="A0A8I1EBR4"/>
<dbReference type="EMBL" id="JAEHTE010000001">
    <property type="protein sequence ID" value="MBI6882596.1"/>
    <property type="molecule type" value="Genomic_DNA"/>
</dbReference>
<evidence type="ECO:0000313" key="2">
    <source>
        <dbReference type="Proteomes" id="UP000637061"/>
    </source>
</evidence>
<evidence type="ECO:0000313" key="1">
    <source>
        <dbReference type="EMBL" id="MBI6882596.1"/>
    </source>
</evidence>
<proteinExistence type="predicted"/>
<reference evidence="1" key="1">
    <citation type="submission" date="2020-12" db="EMBL/GenBank/DDBJ databases">
        <title>Enhanced detection system for hospital associated transmission using whole genome sequencing surveillance.</title>
        <authorList>
            <person name="Harrison L.H."/>
            <person name="Van Tyne D."/>
            <person name="Marsh J.W."/>
            <person name="Griffith M.P."/>
            <person name="Snyder D.J."/>
            <person name="Cooper V.S."/>
            <person name="Mustapha M."/>
        </authorList>
    </citation>
    <scope>NUCLEOTIDE SEQUENCE</scope>
    <source>
        <strain evidence="1">PSB00042</strain>
    </source>
</reference>
<accession>A0A8I1EBR4</accession>
<sequence length="579" mass="64590">MPSLEDYENSTSLKFNLLGGAFSRDQKPEEWNIADYRVKISKLTEYDLSDCAFQAALNGNVRLLRLLNEERGPIQVAYENSTQNPDKHTLNGVTCNMDGIKRLKDLQSVADFKDLLKAIQEFGVEGLTEPGDTYPALFYRIDSNKFLDGLSIERFAGALPNLSGGVLTNPELAIALRHEEASNPHPMAYKPILCWAKPEMVDSFPDSLAPLTPFQSVGGIYGKQPLHEFKAGDGIRFDKITTGVKASSSARYSDLMMKSLCPLSAYYGFDEQNGLVLCETTTEFLLGFELAGITSENTQAAKDFAKGYCPIEILATMAVDTCVDDYGHPDNLWFTKSACSVDHRDSFSEIFALAADDHPLKDMARSMMEPHQWKDLLKKAGTKLNAESLIAMHQAFGFDNTGLKITVRSNEISQYLAANFRFSDESEFFNTTKRFKYYLDENLDVEITAVLSTFDFSSLKDLDVSPLGEETVLERATNTFRDVVVKLNLWPSDSERPVDLADAIRMSGPMDLNSWGCNRALGLRAILVDAGLHACAEVADTPRSWLKLTEAFSREEIIPYMNQMSKESRGRILEQDLGI</sequence>